<dbReference type="AlphaFoldDB" id="Q3AST2"/>
<dbReference type="InterPro" id="IPR027612">
    <property type="entry name" value="Put_MTase_LIC12133"/>
</dbReference>
<reference evidence="1" key="1">
    <citation type="submission" date="2005-08" db="EMBL/GenBank/DDBJ databases">
        <title>Complete sequence of Chlorobium chlorochromatii CaD3.</title>
        <authorList>
            <person name="Copeland A."/>
            <person name="Lucas S."/>
            <person name="Lapidus A."/>
            <person name="Barry K."/>
            <person name="Detter J.C."/>
            <person name="Glavina T."/>
            <person name="Hammon N."/>
            <person name="Israni S."/>
            <person name="Pitluck S."/>
            <person name="Bryant D."/>
            <person name="Schmutz J."/>
            <person name="Larimer F."/>
            <person name="Land M."/>
            <person name="Kyrpides N."/>
            <person name="Ivanova N."/>
            <person name="Richardson P."/>
        </authorList>
    </citation>
    <scope>NUCLEOTIDE SEQUENCE [LARGE SCALE GENOMIC DNA]</scope>
    <source>
        <strain evidence="1">CaD3</strain>
    </source>
</reference>
<gene>
    <name evidence="1" type="ordered locus">Cag_0670</name>
</gene>
<dbReference type="eggNOG" id="COG1216">
    <property type="taxonomic scope" value="Bacteria"/>
</dbReference>
<protein>
    <recommendedName>
        <fullName evidence="2">Methyltransferase, TIGR04325 family</fullName>
    </recommendedName>
</protein>
<evidence type="ECO:0008006" key="2">
    <source>
        <dbReference type="Google" id="ProtNLM"/>
    </source>
</evidence>
<proteinExistence type="predicted"/>
<dbReference type="EMBL" id="CP000108">
    <property type="protein sequence ID" value="ABB27943.1"/>
    <property type="molecule type" value="Genomic_DNA"/>
</dbReference>
<organism evidence="1">
    <name type="scientific">Chlorobium chlorochromatii (strain CaD3)</name>
    <dbReference type="NCBI Taxonomy" id="340177"/>
    <lineage>
        <taxon>Bacteria</taxon>
        <taxon>Pseudomonadati</taxon>
        <taxon>Chlorobiota</taxon>
        <taxon>Chlorobiia</taxon>
        <taxon>Chlorobiales</taxon>
        <taxon>Chlorobiaceae</taxon>
        <taxon>Chlorobium/Pelodictyon group</taxon>
        <taxon>Chlorobium</taxon>
    </lineage>
</organism>
<accession>Q3AST2</accession>
<dbReference type="STRING" id="340177.Cag_0670"/>
<dbReference type="NCBIfam" id="TIGR04325">
    <property type="entry name" value="MTase_LIC12133"/>
    <property type="match status" value="1"/>
</dbReference>
<dbReference type="OrthoDB" id="118271at2"/>
<name>Q3AST2_CHLCH</name>
<evidence type="ECO:0000313" key="1">
    <source>
        <dbReference type="EMBL" id="ABB27943.1"/>
    </source>
</evidence>
<dbReference type="HOGENOM" id="CLU_079624_0_0_10"/>
<sequence>MSSIKTLVKDWVPPIAIRLLQSFRRKGVIFEGDYVTWEEASAQCSGYDAKNILDKVLDATLKVKRGEAVYERDSVLFDKIEYVWPVLTALMWIAAQSKGKLDVLDFGGALGSSYFQNRTFLADLKQVRWSVVEQSHYVDAGKTHIADERLQFYKTIEHAVSAGSPNIVLLSSVLQYLPNPLIILKQLTSLNADCLIIDRTPFIKDKDLSVIKIQHVPSSIYEASYPCWFFNMDKFLEYIESLGYRKIEIFQSLDRLSNEAIWQGIIFKKKNEL</sequence>
<dbReference type="KEGG" id="cch:Cag_0670"/>